<dbReference type="OrthoDB" id="10003451at2"/>
<feature type="compositionally biased region" description="Gly residues" evidence="1">
    <location>
        <begin position="11"/>
        <end position="21"/>
    </location>
</feature>
<evidence type="ECO:0000313" key="2">
    <source>
        <dbReference type="EMBL" id="AHY47832.1"/>
    </source>
</evidence>
<feature type="region of interest" description="Disordered" evidence="1">
    <location>
        <begin position="1"/>
        <end position="21"/>
    </location>
</feature>
<dbReference type="Proteomes" id="UP000025229">
    <property type="component" value="Chromosome"/>
</dbReference>
<organism evidence="2 4">
    <name type="scientific">Rubrobacter radiotolerans</name>
    <name type="common">Arthrobacter radiotolerans</name>
    <dbReference type="NCBI Taxonomy" id="42256"/>
    <lineage>
        <taxon>Bacteria</taxon>
        <taxon>Bacillati</taxon>
        <taxon>Actinomycetota</taxon>
        <taxon>Rubrobacteria</taxon>
        <taxon>Rubrobacterales</taxon>
        <taxon>Rubrobacteraceae</taxon>
        <taxon>Rubrobacter</taxon>
    </lineage>
</organism>
<reference evidence="2 4" key="1">
    <citation type="submission" date="2014-03" db="EMBL/GenBank/DDBJ databases">
        <title>Complete genome sequence of the Radio-Resistant Rubrobacter radiotolerans RSPS-4.</title>
        <authorList>
            <person name="Egas C.C."/>
            <person name="Barroso C.C."/>
            <person name="Froufe H.J.C."/>
            <person name="Pacheco J.J."/>
            <person name="Albuquerque L.L."/>
            <person name="da Costa M.M.S."/>
        </authorList>
    </citation>
    <scope>NUCLEOTIDE SEQUENCE [LARGE SCALE GENOMIC DNA]</scope>
    <source>
        <strain evidence="2 4">RSPS-4</strain>
    </source>
</reference>
<accession>A0A023X5S9</accession>
<dbReference type="Proteomes" id="UP001281130">
    <property type="component" value="Unassembled WGS sequence"/>
</dbReference>
<proteinExistence type="predicted"/>
<evidence type="ECO:0000256" key="1">
    <source>
        <dbReference type="SAM" id="MobiDB-lite"/>
    </source>
</evidence>
<dbReference type="EMBL" id="JAWXXX010000001">
    <property type="protein sequence ID" value="MDX5892471.1"/>
    <property type="molecule type" value="Genomic_DNA"/>
</dbReference>
<reference evidence="3" key="2">
    <citation type="submission" date="2023-11" db="EMBL/GenBank/DDBJ databases">
        <title>MicrobeMod: A computational toolkit for identifying prokaryotic methylation and restriction-modification with nanopore sequencing.</title>
        <authorList>
            <person name="Crits-Christoph A."/>
            <person name="Kang S.C."/>
            <person name="Lee H."/>
            <person name="Ostrov N."/>
        </authorList>
    </citation>
    <scope>NUCLEOTIDE SEQUENCE</scope>
    <source>
        <strain evidence="3">ATCC 51242</strain>
    </source>
</reference>
<dbReference type="RefSeq" id="WP_038683129.1">
    <property type="nucleotide sequence ID" value="NZ_CP007514.1"/>
</dbReference>
<protein>
    <submittedName>
        <fullName evidence="2">Uncharacterized protein</fullName>
    </submittedName>
</protein>
<sequence length="304" mass="32253">MEQREGRYEEFGGGLQKGGGDAAREVDARLAAWITSVSPAAAARYLEAGHPLPEPSPSPPGVGEGWAERAAADVLRACFARGLVRPSLEEVEVATLGVLAPPLPDGEKEAGPAGTLRGRSPLERWERAVAGISRRAFGLLQNGPVRRAGEVREVLLCGGTVRASVGAACLAQRVDLLWRRADGGLGAVVIVEEPDRGVPPVPPAENWRVILAAETVRRTQGAIPEVHLLRVQAGVGQAVRPTAGCLRESIRRLLRAVAEATDPALVEGYLEEGFTYPLTPEAVVPLQHGFWPGGRARPLRSSGR</sequence>
<dbReference type="KEGG" id="rrd:RradSPS_2549"/>
<gene>
    <name evidence="2" type="ORF">RradSPS_2549</name>
    <name evidence="3" type="ORF">SIL72_00375</name>
</gene>
<name>A0A023X5S9_RUBRA</name>
<dbReference type="HOGENOM" id="CLU_914944_0_0_11"/>
<dbReference type="EMBL" id="CP007514">
    <property type="protein sequence ID" value="AHY47832.1"/>
    <property type="molecule type" value="Genomic_DNA"/>
</dbReference>
<keyword evidence="4" id="KW-1185">Reference proteome</keyword>
<dbReference type="STRING" id="42256.RradSPS_2549"/>
<evidence type="ECO:0000313" key="4">
    <source>
        <dbReference type="Proteomes" id="UP000025229"/>
    </source>
</evidence>
<feature type="compositionally biased region" description="Basic and acidic residues" evidence="1">
    <location>
        <begin position="1"/>
        <end position="10"/>
    </location>
</feature>
<dbReference type="AlphaFoldDB" id="A0A023X5S9"/>
<evidence type="ECO:0000313" key="3">
    <source>
        <dbReference type="EMBL" id="MDX5892471.1"/>
    </source>
</evidence>